<sequence>MRPLPGLCGERRRGQVGEGGDGVLVPGVQIAAIQPAAIAVHGITPDRLAQAPRLR</sequence>
<keyword evidence="2" id="KW-1185">Reference proteome</keyword>
<organism evidence="1 2">
    <name type="scientific">Streptomyces sannanensis</name>
    <dbReference type="NCBI Taxonomy" id="285536"/>
    <lineage>
        <taxon>Bacteria</taxon>
        <taxon>Bacillati</taxon>
        <taxon>Actinomycetota</taxon>
        <taxon>Actinomycetes</taxon>
        <taxon>Kitasatosporales</taxon>
        <taxon>Streptomycetaceae</taxon>
        <taxon>Streptomyces</taxon>
    </lineage>
</organism>
<protein>
    <submittedName>
        <fullName evidence="1">Uncharacterized protein</fullName>
    </submittedName>
</protein>
<evidence type="ECO:0000313" key="1">
    <source>
        <dbReference type="EMBL" id="GAA3377148.1"/>
    </source>
</evidence>
<proteinExistence type="predicted"/>
<name>A0ABP6SI64_9ACTN</name>
<evidence type="ECO:0000313" key="2">
    <source>
        <dbReference type="Proteomes" id="UP001499990"/>
    </source>
</evidence>
<accession>A0ABP6SI64</accession>
<dbReference type="Proteomes" id="UP001499990">
    <property type="component" value="Unassembled WGS sequence"/>
</dbReference>
<comment type="caution">
    <text evidence="1">The sequence shown here is derived from an EMBL/GenBank/DDBJ whole genome shotgun (WGS) entry which is preliminary data.</text>
</comment>
<gene>
    <name evidence="1" type="ORF">GCM10020367_51670</name>
</gene>
<reference evidence="2" key="1">
    <citation type="journal article" date="2019" name="Int. J. Syst. Evol. Microbiol.">
        <title>The Global Catalogue of Microorganisms (GCM) 10K type strain sequencing project: providing services to taxonomists for standard genome sequencing and annotation.</title>
        <authorList>
            <consortium name="The Broad Institute Genomics Platform"/>
            <consortium name="The Broad Institute Genome Sequencing Center for Infectious Disease"/>
            <person name="Wu L."/>
            <person name="Ma J."/>
        </authorList>
    </citation>
    <scope>NUCLEOTIDE SEQUENCE [LARGE SCALE GENOMIC DNA]</scope>
    <source>
        <strain evidence="2">JCM 9651</strain>
    </source>
</reference>
<dbReference type="EMBL" id="BAAAYL010000001">
    <property type="protein sequence ID" value="GAA3377148.1"/>
    <property type="molecule type" value="Genomic_DNA"/>
</dbReference>